<name>A0A3E3I1Y6_9FIRM</name>
<gene>
    <name evidence="1" type="ORF">DXC51_16715</name>
</gene>
<dbReference type="AlphaFoldDB" id="A0A3E3I1Y6"/>
<dbReference type="Proteomes" id="UP000260812">
    <property type="component" value="Unassembled WGS sequence"/>
</dbReference>
<dbReference type="RefSeq" id="WP_117544964.1">
    <property type="nucleotide sequence ID" value="NZ_CAMAZV010000057.1"/>
</dbReference>
<dbReference type="GeneID" id="86052375"/>
<proteinExistence type="predicted"/>
<accession>A0A3E3I1Y6</accession>
<evidence type="ECO:0000313" key="2">
    <source>
        <dbReference type="Proteomes" id="UP000260812"/>
    </source>
</evidence>
<reference evidence="1" key="1">
    <citation type="submission" date="2018-08" db="EMBL/GenBank/DDBJ databases">
        <title>A genome reference for cultivated species of the human gut microbiota.</title>
        <authorList>
            <person name="Zou Y."/>
            <person name="Xue W."/>
            <person name="Luo G."/>
        </authorList>
    </citation>
    <scope>NUCLEOTIDE SEQUENCE [LARGE SCALE GENOMIC DNA]</scope>
    <source>
        <strain evidence="1">TF05-5AC</strain>
    </source>
</reference>
<comment type="caution">
    <text evidence="1">The sequence shown here is derived from an EMBL/GenBank/DDBJ whole genome shotgun (WGS) entry which is preliminary data.</text>
</comment>
<organism evidence="1 2">
    <name type="scientific">Eisenbergiella massiliensis</name>
    <dbReference type="NCBI Taxonomy" id="1720294"/>
    <lineage>
        <taxon>Bacteria</taxon>
        <taxon>Bacillati</taxon>
        <taxon>Bacillota</taxon>
        <taxon>Clostridia</taxon>
        <taxon>Lachnospirales</taxon>
        <taxon>Lachnospiraceae</taxon>
        <taxon>Eisenbergiella</taxon>
    </lineage>
</organism>
<dbReference type="EMBL" id="QVLV01000011">
    <property type="protein sequence ID" value="RGE58541.1"/>
    <property type="molecule type" value="Genomic_DNA"/>
</dbReference>
<protein>
    <submittedName>
        <fullName evidence="1">Uncharacterized protein</fullName>
    </submittedName>
</protein>
<sequence>MTGTMKFYRHLYVSESIRNPEKVKWKLRANAGQFSIYIIALAKSDDQLDIFHCALLQQKFYDKEDLFIVGLAASYTEAVDMVVAMTEKVVRETGGADIKKYILEHR</sequence>
<keyword evidence="2" id="KW-1185">Reference proteome</keyword>
<evidence type="ECO:0000313" key="1">
    <source>
        <dbReference type="EMBL" id="RGE58541.1"/>
    </source>
</evidence>